<proteinExistence type="predicted"/>
<keyword evidence="3" id="KW-0206">Cytoskeleton</keyword>
<organism evidence="5 6">
    <name type="scientific">Piromyces finnis</name>
    <dbReference type="NCBI Taxonomy" id="1754191"/>
    <lineage>
        <taxon>Eukaryota</taxon>
        <taxon>Fungi</taxon>
        <taxon>Fungi incertae sedis</taxon>
        <taxon>Chytridiomycota</taxon>
        <taxon>Chytridiomycota incertae sedis</taxon>
        <taxon>Neocallimastigomycetes</taxon>
        <taxon>Neocallimastigales</taxon>
        <taxon>Neocallimastigaceae</taxon>
        <taxon>Piromyces</taxon>
    </lineage>
</organism>
<comment type="caution">
    <text evidence="5">The sequence shown here is derived from an EMBL/GenBank/DDBJ whole genome shotgun (WGS) entry which is preliminary data.</text>
</comment>
<dbReference type="Gene3D" id="3.80.10.10">
    <property type="entry name" value="Ribonuclease Inhibitor"/>
    <property type="match status" value="2"/>
</dbReference>
<evidence type="ECO:0000256" key="3">
    <source>
        <dbReference type="ARBA" id="ARBA00023212"/>
    </source>
</evidence>
<evidence type="ECO:0000313" key="6">
    <source>
        <dbReference type="Proteomes" id="UP000193719"/>
    </source>
</evidence>
<dbReference type="SUPFAM" id="SSF52047">
    <property type="entry name" value="RNI-like"/>
    <property type="match status" value="1"/>
</dbReference>
<reference evidence="5 6" key="1">
    <citation type="submission" date="2016-08" db="EMBL/GenBank/DDBJ databases">
        <title>Genomes of anaerobic fungi encode conserved fungal cellulosomes for biomass hydrolysis.</title>
        <authorList>
            <consortium name="DOE Joint Genome Institute"/>
            <person name="Haitjema C.H."/>
            <person name="Gilmore S.P."/>
            <person name="Henske J.K."/>
            <person name="Solomon K.V."/>
            <person name="De Groot R."/>
            <person name="Kuo A."/>
            <person name="Mondo S.J."/>
            <person name="Salamov A.A."/>
            <person name="Labutti K."/>
            <person name="Zhao Z."/>
            <person name="Chiniquy J."/>
            <person name="Barry K."/>
            <person name="Brewer H.M."/>
            <person name="Purvine S.O."/>
            <person name="Wright A.T."/>
            <person name="Boxma B."/>
            <person name="Van Alen T."/>
            <person name="Hackstein J.H."/>
            <person name="Baker S.E."/>
            <person name="Grigoriev I.V."/>
            <person name="O'Malley M.A."/>
        </authorList>
    </citation>
    <scope>NUCLEOTIDE SEQUENCE [LARGE SCALE GENOMIC DNA]</scope>
    <source>
        <strain evidence="6">finn</strain>
    </source>
</reference>
<dbReference type="InterPro" id="IPR032675">
    <property type="entry name" value="LRR_dom_sf"/>
</dbReference>
<feature type="compositionally biased region" description="Basic and acidic residues" evidence="4">
    <location>
        <begin position="13"/>
        <end position="26"/>
    </location>
</feature>
<dbReference type="InterPro" id="IPR001611">
    <property type="entry name" value="Leu-rich_rpt"/>
</dbReference>
<keyword evidence="2" id="KW-0963">Cytoplasm</keyword>
<dbReference type="GO" id="GO:0005856">
    <property type="term" value="C:cytoskeleton"/>
    <property type="evidence" value="ECO:0007669"/>
    <property type="project" value="UniProtKB-SubCell"/>
</dbReference>
<protein>
    <recommendedName>
        <fullName evidence="7">RNI-like protein</fullName>
    </recommendedName>
</protein>
<comment type="subcellular location">
    <subcellularLocation>
        <location evidence="1">Cytoplasm</location>
        <location evidence="1">Cytoskeleton</location>
    </subcellularLocation>
</comment>
<dbReference type="SMART" id="SM00368">
    <property type="entry name" value="LRR_RI"/>
    <property type="match status" value="5"/>
</dbReference>
<feature type="compositionally biased region" description="Polar residues" evidence="4">
    <location>
        <begin position="73"/>
        <end position="88"/>
    </location>
</feature>
<evidence type="ECO:0000313" key="5">
    <source>
        <dbReference type="EMBL" id="ORX55850.1"/>
    </source>
</evidence>
<evidence type="ECO:0000256" key="4">
    <source>
        <dbReference type="SAM" id="MobiDB-lite"/>
    </source>
</evidence>
<sequence length="607" mass="68541">MENPEVAQNEIETLNKETENPTKENEETSNESNTTKSEDKSENVNAETSENSNNEKTETNTEGVEVDPEKNNTETNIQENADGTTTAGVTAPIQPNVLTKEEKVNLRRIIAEDSKWNLATVKTLSEICVDSIVGNFNQKPILNSLSKKYKNIVLDKISTDTPLEITAHLIEDQNYWKRCALENFKNCDVSKHRNNWKLLYFELLAQKTIEEYVPRVDLPKNDDDNDSIISDEDAARIESIENLDKESQGSRLLLNVKNQESKDYTEEDQEEDVQVSAIENEKKFLSKLELMSDYVKCLKIEQLNITEGLELKKTDPLPDHTNVKDILSKLKNVEELSLYYGVKNCGLSFEWKYYGMTINDCINLHDALKNNNTLQSLTINSSQIDDNRMRLLCKVLLSNRVLNNLDLSHNSISEEGALALSKVLSKSTVNINYLSLFNNNINAKGANYLGKALCNNNKLKTLILGLNPITEEGGIDILKGIYNNQSLNYIDISSCQLKNTVIPVLCKLIKKNSPILQTIIINSNNLGISKVQKNLFLKDSDNIDIIPQSSEESTNMDVFGKALFEATSMNKYLTKFDLRSTDLSVEYTVAIDEIIKENHSLVGLKNF</sequence>
<dbReference type="PANTHER" id="PTHR24107:SF20">
    <property type="entry name" value="DYNEIN REGULATORY COMPLEX SUBUNIT 5"/>
    <property type="match status" value="1"/>
</dbReference>
<dbReference type="Proteomes" id="UP000193719">
    <property type="component" value="Unassembled WGS sequence"/>
</dbReference>
<keyword evidence="6" id="KW-1185">Reference proteome</keyword>
<dbReference type="AlphaFoldDB" id="A0A1Y1VGS0"/>
<evidence type="ECO:0008006" key="7">
    <source>
        <dbReference type="Google" id="ProtNLM"/>
    </source>
</evidence>
<dbReference type="STRING" id="1754191.A0A1Y1VGS0"/>
<dbReference type="PANTHER" id="PTHR24107">
    <property type="entry name" value="YNEIN REGULATORY COMPLEX SUBUNIT 5"/>
    <property type="match status" value="1"/>
</dbReference>
<evidence type="ECO:0000256" key="1">
    <source>
        <dbReference type="ARBA" id="ARBA00004245"/>
    </source>
</evidence>
<dbReference type="InterPro" id="IPR052410">
    <property type="entry name" value="DRC5"/>
</dbReference>
<evidence type="ECO:0000256" key="2">
    <source>
        <dbReference type="ARBA" id="ARBA00022490"/>
    </source>
</evidence>
<dbReference type="Pfam" id="PF13516">
    <property type="entry name" value="LRR_6"/>
    <property type="match status" value="2"/>
</dbReference>
<accession>A0A1Y1VGS0</accession>
<feature type="region of interest" description="Disordered" evidence="4">
    <location>
        <begin position="1"/>
        <end position="92"/>
    </location>
</feature>
<reference evidence="5 6" key="2">
    <citation type="submission" date="2016-08" db="EMBL/GenBank/DDBJ databases">
        <title>Pervasive Adenine N6-methylation of Active Genes in Fungi.</title>
        <authorList>
            <consortium name="DOE Joint Genome Institute"/>
            <person name="Mondo S.J."/>
            <person name="Dannebaum R.O."/>
            <person name="Kuo R.C."/>
            <person name="Labutti K."/>
            <person name="Haridas S."/>
            <person name="Kuo A."/>
            <person name="Salamov A."/>
            <person name="Ahrendt S.R."/>
            <person name="Lipzen A."/>
            <person name="Sullivan W."/>
            <person name="Andreopoulos W.B."/>
            <person name="Clum A."/>
            <person name="Lindquist E."/>
            <person name="Daum C."/>
            <person name="Ramamoorthy G.K."/>
            <person name="Gryganskyi A."/>
            <person name="Culley D."/>
            <person name="Magnuson J.K."/>
            <person name="James T.Y."/>
            <person name="O'Malley M.A."/>
            <person name="Stajich J.E."/>
            <person name="Spatafora J.W."/>
            <person name="Visel A."/>
            <person name="Grigoriev I.V."/>
        </authorList>
    </citation>
    <scope>NUCLEOTIDE SEQUENCE [LARGE SCALE GENOMIC DNA]</scope>
    <source>
        <strain evidence="6">finn</strain>
    </source>
</reference>
<dbReference type="EMBL" id="MCFH01000008">
    <property type="protein sequence ID" value="ORX55850.1"/>
    <property type="molecule type" value="Genomic_DNA"/>
</dbReference>
<gene>
    <name evidence="5" type="ORF">BCR36DRAFT_172959</name>
</gene>
<feature type="compositionally biased region" description="Low complexity" evidence="4">
    <location>
        <begin position="43"/>
        <end position="52"/>
    </location>
</feature>
<name>A0A1Y1VGS0_9FUNG</name>
<dbReference type="OrthoDB" id="120976at2759"/>